<feature type="region of interest" description="Disordered" evidence="1">
    <location>
        <begin position="64"/>
        <end position="89"/>
    </location>
</feature>
<keyword evidence="3" id="KW-1185">Reference proteome</keyword>
<feature type="compositionally biased region" description="Low complexity" evidence="1">
    <location>
        <begin position="64"/>
        <end position="74"/>
    </location>
</feature>
<accession>A0ABU2EG62</accession>
<name>A0ABU2EG62_9BURK</name>
<proteinExistence type="predicted"/>
<evidence type="ECO:0000256" key="1">
    <source>
        <dbReference type="SAM" id="MobiDB-lite"/>
    </source>
</evidence>
<gene>
    <name evidence="2" type="ORF">RI048_02745</name>
</gene>
<dbReference type="EMBL" id="JAVLSJ010000001">
    <property type="protein sequence ID" value="MDR9847125.1"/>
    <property type="molecule type" value="Genomic_DNA"/>
</dbReference>
<dbReference type="RefSeq" id="WP_310839545.1">
    <property type="nucleotide sequence ID" value="NZ_JAVLSJ010000001.1"/>
</dbReference>
<sequence>MTEVVSPGCFGAPSVFGSDSVVCNACTMFDKCADASAQRLQKIRPLIDVGDLIARHKAARAAAVAARRQRTAPAGEPSAQPAPITEPVERKTTKEKVTFVISEADQAVLAKLGSKSAKAHSQAVILCKNDKVNECRAMLPRGQNPFAENGPNFLRVACDMLINGGFTKAQLKAELMNKLGWTDGTAASHVAIAAGLFLAFSLIADREGAFVLNPALVRDNG</sequence>
<organism evidence="2 3">
    <name type="scientific">Herbaspirillum huttiense subsp. lycopersici</name>
    <dbReference type="NCBI Taxonomy" id="3074428"/>
    <lineage>
        <taxon>Bacteria</taxon>
        <taxon>Pseudomonadati</taxon>
        <taxon>Pseudomonadota</taxon>
        <taxon>Betaproteobacteria</taxon>
        <taxon>Burkholderiales</taxon>
        <taxon>Oxalobacteraceae</taxon>
        <taxon>Herbaspirillum</taxon>
    </lineage>
</organism>
<reference evidence="2" key="1">
    <citation type="submission" date="2023-09" db="EMBL/GenBank/DDBJ databases">
        <title>Description of first Herbaspirillum huttiense subsp. nephrolepsisexaltata and Herbaspirillum huttiense subsp. lycopersicon.</title>
        <authorList>
            <person name="Poudel M."/>
            <person name="Sharma A."/>
            <person name="Goss E."/>
            <person name="Tapia J.H."/>
            <person name="Harmon C.M."/>
            <person name="Jones J.B."/>
        </authorList>
    </citation>
    <scope>NUCLEOTIDE SEQUENCE</scope>
    <source>
        <strain evidence="2">SE1</strain>
    </source>
</reference>
<comment type="caution">
    <text evidence="2">The sequence shown here is derived from an EMBL/GenBank/DDBJ whole genome shotgun (WGS) entry which is preliminary data.</text>
</comment>
<dbReference type="Proteomes" id="UP001246576">
    <property type="component" value="Unassembled WGS sequence"/>
</dbReference>
<evidence type="ECO:0000313" key="3">
    <source>
        <dbReference type="Proteomes" id="UP001246576"/>
    </source>
</evidence>
<protein>
    <submittedName>
        <fullName evidence="2">Uncharacterized protein</fullName>
    </submittedName>
</protein>
<evidence type="ECO:0000313" key="2">
    <source>
        <dbReference type="EMBL" id="MDR9847125.1"/>
    </source>
</evidence>